<dbReference type="PANTHER" id="PTHR12406:SF7">
    <property type="entry name" value="PATATIN-LIKE PHOSPHOLIPASE DOMAIN-CONTAINING PROTEIN 4"/>
    <property type="match status" value="1"/>
</dbReference>
<proteinExistence type="inferred from homology"/>
<accession>A0ABD1BY77</accession>
<organism evidence="5 6">
    <name type="scientific">Cardamine amara subsp. amara</name>
    <dbReference type="NCBI Taxonomy" id="228776"/>
    <lineage>
        <taxon>Eukaryota</taxon>
        <taxon>Viridiplantae</taxon>
        <taxon>Streptophyta</taxon>
        <taxon>Embryophyta</taxon>
        <taxon>Tracheophyta</taxon>
        <taxon>Spermatophyta</taxon>
        <taxon>Magnoliopsida</taxon>
        <taxon>eudicotyledons</taxon>
        <taxon>Gunneridae</taxon>
        <taxon>Pentapetalae</taxon>
        <taxon>rosids</taxon>
        <taxon>malvids</taxon>
        <taxon>Brassicales</taxon>
        <taxon>Brassicaceae</taxon>
        <taxon>Cardamineae</taxon>
        <taxon>Cardamine</taxon>
    </lineage>
</organism>
<dbReference type="PANTHER" id="PTHR12406">
    <property type="entry name" value="CALCIUM-INDEPENDENT PHOSPHOLIPASE A2 IPLA2 -RELATED"/>
    <property type="match status" value="1"/>
</dbReference>
<comment type="domain">
    <text evidence="3">The nitrogen atoms of the two glycine residues in the GGXR motif define the oxyanion hole, and stabilize the oxyanion that forms during the nucleophilic attack by the catalytic serine during substrate cleavage.</text>
</comment>
<sequence>MAISLLPSPFISLRTRKISNLPTRLLSLRLACSSSSNGSSQNQQVSSDSDKRSFSVATGELFIGIAARLLKYTNQRTSPSPNVGDRIGSVVEDEIDPSMIWEQRVQDVEAEKERRIITSPGFSFSAAGLLFPYHLGVAQLLIEKGYIKDTTPLAGSSAGAVVCAVITSGASMREALEATKVLADDCRRNGTAFRLGAVLRDSMEKLLPDDIHIRSNGRVRVAITQVFWRPKGLLVDQFDSKSDLINAVFTSSFIPGYLAPRPATMFRNRVCVDGGLTLFMPPTAAAKTVRVCAFSAKNFKLKGIEISPDCNPLNRATSRQLLNWALEPAADEVLEMLFDLGYADAATWAEMNPVDELVYDDDKNTQTQEIPAS</sequence>
<dbReference type="GO" id="GO:0016042">
    <property type="term" value="P:lipid catabolic process"/>
    <property type="evidence" value="ECO:0007669"/>
    <property type="project" value="UniProtKB-UniRule"/>
</dbReference>
<keyword evidence="2 3" id="KW-0442">Lipid degradation</keyword>
<feature type="domain" description="PNPLA" evidence="4">
    <location>
        <begin position="122"/>
        <end position="287"/>
    </location>
</feature>
<comment type="function">
    <text evidence="3">Lipolytic acyl hydrolase (LAH).</text>
</comment>
<dbReference type="SUPFAM" id="SSF52151">
    <property type="entry name" value="FabD/lysophospholipase-like"/>
    <property type="match status" value="1"/>
</dbReference>
<comment type="caution">
    <text evidence="5">The sequence shown here is derived from an EMBL/GenBank/DDBJ whole genome shotgun (WGS) entry which is preliminary data.</text>
</comment>
<evidence type="ECO:0000256" key="3">
    <source>
        <dbReference type="RuleBase" id="RU361262"/>
    </source>
</evidence>
<dbReference type="InterPro" id="IPR033562">
    <property type="entry name" value="PLPL"/>
</dbReference>
<dbReference type="FunFam" id="3.40.1090.10:FF:000028">
    <property type="entry name" value="Patatin"/>
    <property type="match status" value="1"/>
</dbReference>
<dbReference type="EMBL" id="JBANAX010000106">
    <property type="protein sequence ID" value="KAL1222157.1"/>
    <property type="molecule type" value="Genomic_DNA"/>
</dbReference>
<feature type="active site" description="Nucleophile" evidence="2">
    <location>
        <position position="157"/>
    </location>
</feature>
<dbReference type="CDD" id="cd07224">
    <property type="entry name" value="Pat_like"/>
    <property type="match status" value="1"/>
</dbReference>
<protein>
    <recommendedName>
        <fullName evidence="3">Patatin</fullName>
        <ecNumber evidence="3">3.1.1.-</ecNumber>
    </recommendedName>
</protein>
<dbReference type="EC" id="3.1.1.-" evidence="3"/>
<evidence type="ECO:0000313" key="5">
    <source>
        <dbReference type="EMBL" id="KAL1222157.1"/>
    </source>
</evidence>
<dbReference type="Gene3D" id="3.40.1090.10">
    <property type="entry name" value="Cytosolic phospholipase A2 catalytic domain"/>
    <property type="match status" value="1"/>
</dbReference>
<reference evidence="5 6" key="1">
    <citation type="submission" date="2024-04" db="EMBL/GenBank/DDBJ databases">
        <title>Genome assembly C_amara_ONT_v2.</title>
        <authorList>
            <person name="Yant L."/>
            <person name="Moore C."/>
            <person name="Slenker M."/>
        </authorList>
    </citation>
    <scope>NUCLEOTIDE SEQUENCE [LARGE SCALE GENOMIC DNA]</scope>
    <source>
        <tissue evidence="5">Leaf</tissue>
    </source>
</reference>
<evidence type="ECO:0000256" key="2">
    <source>
        <dbReference type="PROSITE-ProRule" id="PRU01161"/>
    </source>
</evidence>
<feature type="active site" description="Proton acceptor" evidence="2">
    <location>
        <position position="273"/>
    </location>
</feature>
<feature type="short sequence motif" description="DGA/G" evidence="2">
    <location>
        <begin position="273"/>
        <end position="275"/>
    </location>
</feature>
<comment type="similarity">
    <text evidence="3">Belongs to the patatin family.</text>
</comment>
<keyword evidence="6" id="KW-1185">Reference proteome</keyword>
<dbReference type="GO" id="GO:0016787">
    <property type="term" value="F:hydrolase activity"/>
    <property type="evidence" value="ECO:0007669"/>
    <property type="project" value="UniProtKB-UniRule"/>
</dbReference>
<dbReference type="InterPro" id="IPR002641">
    <property type="entry name" value="PNPLA_dom"/>
</dbReference>
<dbReference type="InterPro" id="IPR016035">
    <property type="entry name" value="Acyl_Trfase/lysoPLipase"/>
</dbReference>
<name>A0ABD1BY77_CARAN</name>
<gene>
    <name evidence="5" type="ORF">V5N11_011036</name>
</gene>
<evidence type="ECO:0000256" key="1">
    <source>
        <dbReference type="ARBA" id="ARBA00023098"/>
    </source>
</evidence>
<dbReference type="Proteomes" id="UP001558713">
    <property type="component" value="Unassembled WGS sequence"/>
</dbReference>
<dbReference type="AlphaFoldDB" id="A0ABD1BY77"/>
<comment type="caution">
    <text evidence="2">Lacks conserved residue(s) required for the propagation of feature annotation.</text>
</comment>
<keyword evidence="2 3" id="KW-0378">Hydrolase</keyword>
<dbReference type="PROSITE" id="PS51635">
    <property type="entry name" value="PNPLA"/>
    <property type="match status" value="1"/>
</dbReference>
<feature type="short sequence motif" description="GXSXG" evidence="2">
    <location>
        <begin position="155"/>
        <end position="159"/>
    </location>
</feature>
<evidence type="ECO:0000313" key="6">
    <source>
        <dbReference type="Proteomes" id="UP001558713"/>
    </source>
</evidence>
<dbReference type="Pfam" id="PF01734">
    <property type="entry name" value="Patatin"/>
    <property type="match status" value="1"/>
</dbReference>
<evidence type="ECO:0000259" key="4">
    <source>
        <dbReference type="PROSITE" id="PS51635"/>
    </source>
</evidence>
<keyword evidence="1 2" id="KW-0443">Lipid metabolism</keyword>